<dbReference type="Proteomes" id="UP001058974">
    <property type="component" value="Chromosome 4"/>
</dbReference>
<evidence type="ECO:0000259" key="8">
    <source>
        <dbReference type="PROSITE" id="PS50011"/>
    </source>
</evidence>
<dbReference type="GO" id="GO:0004672">
    <property type="term" value="F:protein kinase activity"/>
    <property type="evidence" value="ECO:0007669"/>
    <property type="project" value="InterPro"/>
</dbReference>
<feature type="domain" description="U-box" evidence="9">
    <location>
        <begin position="696"/>
        <end position="769"/>
    </location>
</feature>
<dbReference type="EMBL" id="JAMSHJ010000004">
    <property type="protein sequence ID" value="KAI5419310.1"/>
    <property type="molecule type" value="Genomic_DNA"/>
</dbReference>
<keyword evidence="7" id="KW-0175">Coiled coil</keyword>
<name>A0A9D4XHH8_PEA</name>
<dbReference type="PANTHER" id="PTHR45647:SF34">
    <property type="entry name" value="U-BOX KINASE FAMILY PROTEIN"/>
    <property type="match status" value="1"/>
</dbReference>
<comment type="pathway">
    <text evidence="3">Protein modification; protein ubiquitination.</text>
</comment>
<evidence type="ECO:0000256" key="6">
    <source>
        <dbReference type="ARBA" id="ARBA00022786"/>
    </source>
</evidence>
<comment type="caution">
    <text evidence="10">The sequence shown here is derived from an EMBL/GenBank/DDBJ whole genome shotgun (WGS) entry which is preliminary data.</text>
</comment>
<keyword evidence="11" id="KW-1185">Reference proteome</keyword>
<gene>
    <name evidence="10" type="ORF">KIW84_043470</name>
</gene>
<comment type="catalytic activity">
    <reaction evidence="1">
        <text>S-ubiquitinyl-[E2 ubiquitin-conjugating enzyme]-L-cysteine + [acceptor protein]-L-lysine = [E2 ubiquitin-conjugating enzyme]-L-cysteine + N(6)-ubiquitinyl-[acceptor protein]-L-lysine.</text>
        <dbReference type="EC" id="2.3.2.27"/>
    </reaction>
</comment>
<dbReference type="Pfam" id="PF04564">
    <property type="entry name" value="U-box"/>
    <property type="match status" value="1"/>
</dbReference>
<keyword evidence="5" id="KW-0808">Transferase</keyword>
<evidence type="ECO:0000256" key="5">
    <source>
        <dbReference type="ARBA" id="ARBA00022679"/>
    </source>
</evidence>
<dbReference type="Gene3D" id="1.10.510.10">
    <property type="entry name" value="Transferase(Phosphotransferase) domain 1"/>
    <property type="match status" value="1"/>
</dbReference>
<evidence type="ECO:0000313" key="10">
    <source>
        <dbReference type="EMBL" id="KAI5419310.1"/>
    </source>
</evidence>
<dbReference type="InterPro" id="IPR003613">
    <property type="entry name" value="Ubox_domain"/>
</dbReference>
<dbReference type="PROSITE" id="PS51698">
    <property type="entry name" value="U_BOX"/>
    <property type="match status" value="1"/>
</dbReference>
<feature type="coiled-coil region" evidence="7">
    <location>
        <begin position="399"/>
        <end position="433"/>
    </location>
</feature>
<dbReference type="Gramene" id="Psat04G0347000-T1">
    <property type="protein sequence ID" value="KAI5419310.1"/>
    <property type="gene ID" value="KIW84_043470"/>
</dbReference>
<dbReference type="SMART" id="SM00504">
    <property type="entry name" value="Ubox"/>
    <property type="match status" value="1"/>
</dbReference>
<dbReference type="SUPFAM" id="SSF56112">
    <property type="entry name" value="Protein kinase-like (PK-like)"/>
    <property type="match status" value="1"/>
</dbReference>
<dbReference type="SUPFAM" id="SSF57850">
    <property type="entry name" value="RING/U-box"/>
    <property type="match status" value="1"/>
</dbReference>
<dbReference type="Gramene" id="Psat4g119880.1">
    <property type="protein sequence ID" value="Psat4g119880.1.cds"/>
    <property type="gene ID" value="Psat4g119880"/>
</dbReference>
<dbReference type="GO" id="GO:0061630">
    <property type="term" value="F:ubiquitin protein ligase activity"/>
    <property type="evidence" value="ECO:0007669"/>
    <property type="project" value="UniProtKB-EC"/>
</dbReference>
<dbReference type="Gene3D" id="3.30.200.20">
    <property type="entry name" value="Phosphorylase Kinase, domain 1"/>
    <property type="match status" value="1"/>
</dbReference>
<dbReference type="OrthoDB" id="1406861at2759"/>
<evidence type="ECO:0000256" key="3">
    <source>
        <dbReference type="ARBA" id="ARBA00004906"/>
    </source>
</evidence>
<keyword evidence="6" id="KW-0833">Ubl conjugation pathway</keyword>
<dbReference type="GO" id="GO:0016567">
    <property type="term" value="P:protein ubiquitination"/>
    <property type="evidence" value="ECO:0007669"/>
    <property type="project" value="InterPro"/>
</dbReference>
<reference evidence="10 11" key="1">
    <citation type="journal article" date="2022" name="Nat. Genet.">
        <title>Improved pea reference genome and pan-genome highlight genomic features and evolutionary characteristics.</title>
        <authorList>
            <person name="Yang T."/>
            <person name="Liu R."/>
            <person name="Luo Y."/>
            <person name="Hu S."/>
            <person name="Wang D."/>
            <person name="Wang C."/>
            <person name="Pandey M.K."/>
            <person name="Ge S."/>
            <person name="Xu Q."/>
            <person name="Li N."/>
            <person name="Li G."/>
            <person name="Huang Y."/>
            <person name="Saxena R.K."/>
            <person name="Ji Y."/>
            <person name="Li M."/>
            <person name="Yan X."/>
            <person name="He Y."/>
            <person name="Liu Y."/>
            <person name="Wang X."/>
            <person name="Xiang C."/>
            <person name="Varshney R.K."/>
            <person name="Ding H."/>
            <person name="Gao S."/>
            <person name="Zong X."/>
        </authorList>
    </citation>
    <scope>NUCLEOTIDE SEQUENCE [LARGE SCALE GENOMIC DNA]</scope>
    <source>
        <strain evidence="10 11">cv. Zhongwan 6</strain>
    </source>
</reference>
<comment type="function">
    <text evidence="2">Functions as an E3 ubiquitin ligase.</text>
</comment>
<dbReference type="PANTHER" id="PTHR45647">
    <property type="entry name" value="OS02G0152300 PROTEIN"/>
    <property type="match status" value="1"/>
</dbReference>
<evidence type="ECO:0000256" key="7">
    <source>
        <dbReference type="SAM" id="Coils"/>
    </source>
</evidence>
<proteinExistence type="predicted"/>
<evidence type="ECO:0000256" key="2">
    <source>
        <dbReference type="ARBA" id="ARBA00003861"/>
    </source>
</evidence>
<feature type="domain" description="Protein kinase" evidence="8">
    <location>
        <begin position="453"/>
        <end position="771"/>
    </location>
</feature>
<dbReference type="EC" id="2.3.2.27" evidence="4"/>
<dbReference type="Gene3D" id="3.30.40.10">
    <property type="entry name" value="Zinc/RING finger domain, C3HC4 (zinc finger)"/>
    <property type="match status" value="1"/>
</dbReference>
<dbReference type="GO" id="GO:0005524">
    <property type="term" value="F:ATP binding"/>
    <property type="evidence" value="ECO:0007669"/>
    <property type="project" value="InterPro"/>
</dbReference>
<dbReference type="InterPro" id="IPR000719">
    <property type="entry name" value="Prot_kinase_dom"/>
</dbReference>
<feature type="coiled-coil region" evidence="7">
    <location>
        <begin position="343"/>
        <end position="370"/>
    </location>
</feature>
<evidence type="ECO:0000313" key="11">
    <source>
        <dbReference type="Proteomes" id="UP001058974"/>
    </source>
</evidence>
<evidence type="ECO:0000259" key="9">
    <source>
        <dbReference type="PROSITE" id="PS51698"/>
    </source>
</evidence>
<accession>A0A9D4XHH8</accession>
<dbReference type="Pfam" id="PF07714">
    <property type="entry name" value="PK_Tyr_Ser-Thr"/>
    <property type="match status" value="1"/>
</dbReference>
<dbReference type="InterPro" id="IPR011009">
    <property type="entry name" value="Kinase-like_dom_sf"/>
</dbReference>
<organism evidence="10 11">
    <name type="scientific">Pisum sativum</name>
    <name type="common">Garden pea</name>
    <name type="synonym">Lathyrus oleraceus</name>
    <dbReference type="NCBI Taxonomy" id="3888"/>
    <lineage>
        <taxon>Eukaryota</taxon>
        <taxon>Viridiplantae</taxon>
        <taxon>Streptophyta</taxon>
        <taxon>Embryophyta</taxon>
        <taxon>Tracheophyta</taxon>
        <taxon>Spermatophyta</taxon>
        <taxon>Magnoliopsida</taxon>
        <taxon>eudicotyledons</taxon>
        <taxon>Gunneridae</taxon>
        <taxon>Pentapetalae</taxon>
        <taxon>rosids</taxon>
        <taxon>fabids</taxon>
        <taxon>Fabales</taxon>
        <taxon>Fabaceae</taxon>
        <taxon>Papilionoideae</taxon>
        <taxon>50 kb inversion clade</taxon>
        <taxon>NPAAA clade</taxon>
        <taxon>Hologalegina</taxon>
        <taxon>IRL clade</taxon>
        <taxon>Fabeae</taxon>
        <taxon>Lathyrus</taxon>
    </lineage>
</organism>
<dbReference type="InterPro" id="IPR013083">
    <property type="entry name" value="Znf_RING/FYVE/PHD"/>
</dbReference>
<evidence type="ECO:0000256" key="1">
    <source>
        <dbReference type="ARBA" id="ARBA00000900"/>
    </source>
</evidence>
<dbReference type="CDD" id="cd16655">
    <property type="entry name" value="RING-Ubox_WDSUB1-like"/>
    <property type="match status" value="1"/>
</dbReference>
<dbReference type="AlphaFoldDB" id="A0A9D4XHH8"/>
<evidence type="ECO:0000256" key="4">
    <source>
        <dbReference type="ARBA" id="ARBA00012483"/>
    </source>
</evidence>
<dbReference type="InterPro" id="IPR051348">
    <property type="entry name" value="U-box_ubiquitin_ligases"/>
</dbReference>
<dbReference type="InterPro" id="IPR001245">
    <property type="entry name" value="Ser-Thr/Tyr_kinase_cat_dom"/>
</dbReference>
<sequence>MDATQTEKIYVAVGYDVLDGFQTLDWALKKWNSHPNISIIILHVKYNPSNHHVYTLLGKLPAKGACEEKLERIRNYQQNIINNLLSKYIALCDKVPAETFEVEKFDEPMQNLTIDLIHGLGITKLVIGFSFMRPSMKSKDAMNGLFYVHQHKPDFCELFIICGGKQVSPRVKNDEITMEDDSGVKVAKMRDYKTNFRYWIERIFCDKTIDSNQGCSSRSSTSSESHIDQNEWELYIREIDSYFQELLSLNMEEGICGQDNDDSYFSPIEPFVQQLKNSDNKSGAEKFKILRDKLKEAYDTIQVKRKEEKENLERHAKAEWAIYVSNLREEELEYLKSEEVTRKEEVKKEVNTEKEQIQKIRMNIEDNEQSLGSMEELQLELQSKLHDSTLEVSECETKFENVMAERTKMLMEIEELSRQRNVLNKRIMFFKEKVEKEICNKLITKSCCLEEYTEEEIIMATNNFSEYLRLKSGRNWSNVYRGNINNSNVAIKMIDPTLALSRKDFQDKLMFLGNIRHPHLVAVLGFCSDPKCLVFEYMHNGTLEEALLCKTRRRVISYQDCIRIAIEVCSGLGFLNTFQPRSIIHCRISPSNILLNKNLVAKVAGFDLHGCNEECNVESDMKAIGVLLLHLLTGRGNWVTIDMIAFFDEIGDEWPLDVARELLDLAIRCISNEEMSITRVMKELNSIKGKGCDSIKVPNIFLCPILQKVMRNPHIAADGYSYELEAIEEWLDSGNEISPKSLRLDNTLLFPNHNLRSLIQYWHSNRSATKK</sequence>
<protein>
    <recommendedName>
        <fullName evidence="4">RING-type E3 ubiquitin transferase</fullName>
        <ecNumber evidence="4">2.3.2.27</ecNumber>
    </recommendedName>
</protein>
<dbReference type="PROSITE" id="PS50011">
    <property type="entry name" value="PROTEIN_KINASE_DOM"/>
    <property type="match status" value="1"/>
</dbReference>